<evidence type="ECO:0000313" key="7">
    <source>
        <dbReference type="EMBL" id="XDQ75374.1"/>
    </source>
</evidence>
<evidence type="ECO:0000256" key="1">
    <source>
        <dbReference type="ARBA" id="ARBA00004613"/>
    </source>
</evidence>
<dbReference type="PANTHER" id="PTHR40088:SF2">
    <property type="entry name" value="SECRETED SUGAR HYDROLASE"/>
    <property type="match status" value="1"/>
</dbReference>
<dbReference type="InterPro" id="IPR053868">
    <property type="entry name" value="Pel9A-like_beta_helix"/>
</dbReference>
<dbReference type="Gene3D" id="2.160.20.10">
    <property type="entry name" value="Single-stranded right-handed beta-helix, Pectin lyase-like"/>
    <property type="match status" value="2"/>
</dbReference>
<evidence type="ECO:0000256" key="2">
    <source>
        <dbReference type="ARBA" id="ARBA00022525"/>
    </source>
</evidence>
<dbReference type="PROSITE" id="PS50231">
    <property type="entry name" value="RICIN_B_LECTIN"/>
    <property type="match status" value="1"/>
</dbReference>
<evidence type="ECO:0000256" key="5">
    <source>
        <dbReference type="SAM" id="SignalP"/>
    </source>
</evidence>
<dbReference type="CDD" id="cd00161">
    <property type="entry name" value="beta-trefoil_Ricin-like"/>
    <property type="match status" value="1"/>
</dbReference>
<evidence type="ECO:0000259" key="6">
    <source>
        <dbReference type="SMART" id="SM00458"/>
    </source>
</evidence>
<feature type="region of interest" description="Disordered" evidence="4">
    <location>
        <begin position="594"/>
        <end position="663"/>
    </location>
</feature>
<evidence type="ECO:0000256" key="4">
    <source>
        <dbReference type="SAM" id="MobiDB-lite"/>
    </source>
</evidence>
<dbReference type="InterPro" id="IPR011050">
    <property type="entry name" value="Pectin_lyase_fold/virulence"/>
</dbReference>
<dbReference type="SUPFAM" id="SSF50370">
    <property type="entry name" value="Ricin B-like lectins"/>
    <property type="match status" value="1"/>
</dbReference>
<dbReference type="RefSeq" id="WP_369147899.1">
    <property type="nucleotide sequence ID" value="NZ_CP163444.1"/>
</dbReference>
<feature type="compositionally biased region" description="Polar residues" evidence="4">
    <location>
        <begin position="613"/>
        <end position="626"/>
    </location>
</feature>
<dbReference type="SUPFAM" id="SSF51126">
    <property type="entry name" value="Pectin lyase-like"/>
    <property type="match status" value="1"/>
</dbReference>
<comment type="subcellular location">
    <subcellularLocation>
        <location evidence="1">Secreted</location>
    </subcellularLocation>
</comment>
<dbReference type="SMART" id="SM00458">
    <property type="entry name" value="RICIN"/>
    <property type="match status" value="1"/>
</dbReference>
<dbReference type="Pfam" id="PF22842">
    <property type="entry name" value="Pel9A-like_beta_helix"/>
    <property type="match status" value="1"/>
</dbReference>
<evidence type="ECO:0000256" key="3">
    <source>
        <dbReference type="ARBA" id="ARBA00022729"/>
    </source>
</evidence>
<gene>
    <name evidence="7" type="ORF">AB5J54_34750</name>
</gene>
<dbReference type="InterPro" id="IPR052052">
    <property type="entry name" value="Polysaccharide_Lyase_9"/>
</dbReference>
<dbReference type="EMBL" id="CP163444">
    <property type="protein sequence ID" value="XDQ75374.1"/>
    <property type="molecule type" value="Genomic_DNA"/>
</dbReference>
<keyword evidence="3 5" id="KW-0732">Signal</keyword>
<feature type="signal peptide" evidence="5">
    <location>
        <begin position="1"/>
        <end position="33"/>
    </location>
</feature>
<dbReference type="AlphaFoldDB" id="A0AB39T7R6"/>
<dbReference type="GO" id="GO:0005576">
    <property type="term" value="C:extracellular region"/>
    <property type="evidence" value="ECO:0007669"/>
    <property type="project" value="UniProtKB-SubCell"/>
</dbReference>
<sequence>MQRWYRTPIARAVTGVVALATAAVGLAAAPAAAAGTTYYVSPTGRDSNPGSSSSPFKTIQRCADVAVGGDTCLIRGGTYRETVTPPRSGTSTAPITFASAPGATVTVDGTDTVTGWALASGKIYKARVTLAGTATAPYSSTQYPANGDLWANQVFTSGSLVPEAAYPPASSDPWNQSFITGGWSSTRSGSDATCATPPCTSVLTGTLTYDGFPALGDMTGATVYMAGSWVANSATVTSGNLNGTTKVLNLGFPGSDGHVTPGGHSTKFRLVGKKSLLTGPNAWYYDAGARELYLWAPDGGAPTGITAKKRNYGFNLNGRSYITVRGIGLFATSLTTDDNSTHNVLDGIRAQHLSTWQTSQYDTNLPYAGVYDANHHFDSGILLHGADNTLRNSTVRHSMGNGVSVKGTGHVIDGNLIADVAYGGTYTAAVALEVGAMDVQITHNTMRSTGRDVVNMNTNAYPNAGYKNLRIAYNDMYDYAKINFDLGAVYTCCNTAYTATRMDHNWIHDAAQIANGFHFDNGSYDVNVDHNVIWNMLGGTGISHGGFTQSGEQLPYLTGSIVNNTIVTGSGSTIFTYYADPRHVSNTVVRNNILDGAHPDGQTYDYTPGGTPDESNNLVTTRSLNNAAPDPRYTAAGSGDYGIEPASPAVDAGTPVPGLTDGYSGTAPDLGAYETGQPRWVAGCSFSGCADTTPRSFATLSSRSSGKCLDVPGGSITDGAAAVQWTCGSQLNQQFTASDQGNGYVRLINRNSGKCLDVANGSTADGAAVVQWTCGNQPNQQWTLTDTGDGYLRVVSRSSGKCLDVADGSTADGAAVVQWTCGSQPNQQWSRRAAV</sequence>
<keyword evidence="2" id="KW-0964">Secreted</keyword>
<reference evidence="7" key="1">
    <citation type="submission" date="2024-07" db="EMBL/GenBank/DDBJ databases">
        <authorList>
            <person name="Yu S.T."/>
        </authorList>
    </citation>
    <scope>NUCLEOTIDE SEQUENCE</scope>
    <source>
        <strain evidence="7">R44</strain>
    </source>
</reference>
<feature type="chain" id="PRO_5044342750" evidence="5">
    <location>
        <begin position="34"/>
        <end position="835"/>
    </location>
</feature>
<protein>
    <submittedName>
        <fullName evidence="7">RICIN domain-containing protein</fullName>
    </submittedName>
</protein>
<dbReference type="InterPro" id="IPR035992">
    <property type="entry name" value="Ricin_B-like_lectins"/>
</dbReference>
<dbReference type="Gene3D" id="2.80.10.50">
    <property type="match status" value="2"/>
</dbReference>
<proteinExistence type="predicted"/>
<dbReference type="Pfam" id="PF00652">
    <property type="entry name" value="Ricin_B_lectin"/>
    <property type="match status" value="1"/>
</dbReference>
<dbReference type="InterPro" id="IPR000772">
    <property type="entry name" value="Ricin_B_lectin"/>
</dbReference>
<dbReference type="SMART" id="SM00710">
    <property type="entry name" value="PbH1"/>
    <property type="match status" value="4"/>
</dbReference>
<accession>A0AB39T7R6</accession>
<feature type="domain" description="Ricin B lectin" evidence="6">
    <location>
        <begin position="695"/>
        <end position="832"/>
    </location>
</feature>
<dbReference type="PANTHER" id="PTHR40088">
    <property type="entry name" value="PECTATE LYASE (EUROFUNG)"/>
    <property type="match status" value="1"/>
</dbReference>
<dbReference type="InterPro" id="IPR012334">
    <property type="entry name" value="Pectin_lyas_fold"/>
</dbReference>
<dbReference type="GO" id="GO:0016837">
    <property type="term" value="F:carbon-oxygen lyase activity, acting on polysaccharides"/>
    <property type="evidence" value="ECO:0007669"/>
    <property type="project" value="TreeGrafter"/>
</dbReference>
<name>A0AB39T7R6_9ACTN</name>
<dbReference type="InterPro" id="IPR006626">
    <property type="entry name" value="PbH1"/>
</dbReference>
<organism evidence="7">
    <name type="scientific">Streptomyces sp. R44</name>
    <dbReference type="NCBI Taxonomy" id="3238633"/>
    <lineage>
        <taxon>Bacteria</taxon>
        <taxon>Bacillati</taxon>
        <taxon>Actinomycetota</taxon>
        <taxon>Actinomycetes</taxon>
        <taxon>Kitasatosporales</taxon>
        <taxon>Streptomycetaceae</taxon>
        <taxon>Streptomyces</taxon>
    </lineage>
</organism>